<evidence type="ECO:0000313" key="3">
    <source>
        <dbReference type="Proteomes" id="UP000784294"/>
    </source>
</evidence>
<comment type="caution">
    <text evidence="2">The sequence shown here is derived from an EMBL/GenBank/DDBJ whole genome shotgun (WGS) entry which is preliminary data.</text>
</comment>
<feature type="region of interest" description="Disordered" evidence="1">
    <location>
        <begin position="78"/>
        <end position="127"/>
    </location>
</feature>
<feature type="compositionally biased region" description="Low complexity" evidence="1">
    <location>
        <begin position="78"/>
        <end position="92"/>
    </location>
</feature>
<protein>
    <submittedName>
        <fullName evidence="2">Uncharacterized protein</fullName>
    </submittedName>
</protein>
<feature type="non-terminal residue" evidence="2">
    <location>
        <position position="127"/>
    </location>
</feature>
<dbReference type="EMBL" id="CAAALY010258743">
    <property type="protein sequence ID" value="VEL38715.1"/>
    <property type="molecule type" value="Genomic_DNA"/>
</dbReference>
<gene>
    <name evidence="2" type="ORF">PXEA_LOCUS32155</name>
</gene>
<organism evidence="2 3">
    <name type="scientific">Protopolystoma xenopodis</name>
    <dbReference type="NCBI Taxonomy" id="117903"/>
    <lineage>
        <taxon>Eukaryota</taxon>
        <taxon>Metazoa</taxon>
        <taxon>Spiralia</taxon>
        <taxon>Lophotrochozoa</taxon>
        <taxon>Platyhelminthes</taxon>
        <taxon>Monogenea</taxon>
        <taxon>Polyopisthocotylea</taxon>
        <taxon>Polystomatidea</taxon>
        <taxon>Polystomatidae</taxon>
        <taxon>Protopolystoma</taxon>
    </lineage>
</organism>
<evidence type="ECO:0000313" key="2">
    <source>
        <dbReference type="EMBL" id="VEL38715.1"/>
    </source>
</evidence>
<feature type="compositionally biased region" description="Polar residues" evidence="1">
    <location>
        <begin position="98"/>
        <end position="127"/>
    </location>
</feature>
<accession>A0A3S5AJU3</accession>
<keyword evidence="3" id="KW-1185">Reference proteome</keyword>
<dbReference type="AlphaFoldDB" id="A0A3S5AJU3"/>
<evidence type="ECO:0000256" key="1">
    <source>
        <dbReference type="SAM" id="MobiDB-lite"/>
    </source>
</evidence>
<dbReference type="OrthoDB" id="10539592at2759"/>
<reference evidence="2" key="1">
    <citation type="submission" date="2018-11" db="EMBL/GenBank/DDBJ databases">
        <authorList>
            <consortium name="Pathogen Informatics"/>
        </authorList>
    </citation>
    <scope>NUCLEOTIDE SEQUENCE</scope>
</reference>
<proteinExistence type="predicted"/>
<name>A0A3S5AJU3_9PLAT</name>
<dbReference type="Proteomes" id="UP000784294">
    <property type="component" value="Unassembled WGS sequence"/>
</dbReference>
<sequence>GEFRTAEVSGTPDFASFNAGAYFPCPHVVSTPGVLSLALSENTVHEVLRLPDDFRFPAIISANLLRYDPIGWTPLEMPSSRASSFSSPRGDSNPVHRSPSTSVDSEATVTNSLSSLQHSSQIAPSSV</sequence>